<sequence length="96" mass="11358">MLPVAAQDLADFVEYLAQFYESTALRQYDRIVEKIKELPRFPEKYEAYSAGQYRLAYRRMPVASYLVFYVVLEDTIEIHRVLHGSRDIKRHLDTGI</sequence>
<dbReference type="PANTHER" id="PTHR33755">
    <property type="entry name" value="TOXIN PARE1-RELATED"/>
    <property type="match status" value="1"/>
</dbReference>
<dbReference type="Pfam" id="PF05016">
    <property type="entry name" value="ParE_toxin"/>
    <property type="match status" value="1"/>
</dbReference>
<protein>
    <submittedName>
        <fullName evidence="3">Plasmid stabilization system protein</fullName>
    </submittedName>
</protein>
<dbReference type="RefSeq" id="WP_206663793.1">
    <property type="nucleotide sequence ID" value="NZ_QFGA01000003.1"/>
</dbReference>
<gene>
    <name evidence="3" type="ORF">Psch_03612</name>
</gene>
<dbReference type="InterPro" id="IPR007712">
    <property type="entry name" value="RelE/ParE_toxin"/>
</dbReference>
<dbReference type="EMBL" id="QFGA01000003">
    <property type="protein sequence ID" value="TEB04850.1"/>
    <property type="molecule type" value="Genomic_DNA"/>
</dbReference>
<dbReference type="AlphaFoldDB" id="A0A4Y7R894"/>
<dbReference type="SUPFAM" id="SSF143011">
    <property type="entry name" value="RelE-like"/>
    <property type="match status" value="1"/>
</dbReference>
<dbReference type="InterPro" id="IPR035093">
    <property type="entry name" value="RelE/ParE_toxin_dom_sf"/>
</dbReference>
<evidence type="ECO:0000313" key="4">
    <source>
        <dbReference type="Proteomes" id="UP000298324"/>
    </source>
</evidence>
<evidence type="ECO:0000256" key="2">
    <source>
        <dbReference type="ARBA" id="ARBA00022649"/>
    </source>
</evidence>
<comment type="similarity">
    <text evidence="1">Belongs to the RelE toxin family.</text>
</comment>
<accession>A0A4Y7R894</accession>
<reference evidence="3 4" key="1">
    <citation type="journal article" date="2018" name="Environ. Microbiol.">
        <title>Novel energy conservation strategies and behaviour of Pelotomaculum schinkii driving syntrophic propionate catabolism.</title>
        <authorList>
            <person name="Hidalgo-Ahumada C.A.P."/>
            <person name="Nobu M.K."/>
            <person name="Narihiro T."/>
            <person name="Tamaki H."/>
            <person name="Liu W.T."/>
            <person name="Kamagata Y."/>
            <person name="Stams A.J.M."/>
            <person name="Imachi H."/>
            <person name="Sousa D.Z."/>
        </authorList>
    </citation>
    <scope>NUCLEOTIDE SEQUENCE [LARGE SCALE GENOMIC DNA]</scope>
    <source>
        <strain evidence="3 4">HH</strain>
    </source>
</reference>
<keyword evidence="2" id="KW-1277">Toxin-antitoxin system</keyword>
<organism evidence="3 4">
    <name type="scientific">Pelotomaculum schinkii</name>
    <dbReference type="NCBI Taxonomy" id="78350"/>
    <lineage>
        <taxon>Bacteria</taxon>
        <taxon>Bacillati</taxon>
        <taxon>Bacillota</taxon>
        <taxon>Clostridia</taxon>
        <taxon>Eubacteriales</taxon>
        <taxon>Desulfotomaculaceae</taxon>
        <taxon>Pelotomaculum</taxon>
    </lineage>
</organism>
<comment type="caution">
    <text evidence="3">The sequence shown here is derived from an EMBL/GenBank/DDBJ whole genome shotgun (WGS) entry which is preliminary data.</text>
</comment>
<name>A0A4Y7R894_9FIRM</name>
<dbReference type="InterPro" id="IPR051803">
    <property type="entry name" value="TA_system_RelE-like_toxin"/>
</dbReference>
<proteinExistence type="inferred from homology"/>
<evidence type="ECO:0000313" key="3">
    <source>
        <dbReference type="EMBL" id="TEB04850.1"/>
    </source>
</evidence>
<evidence type="ECO:0000256" key="1">
    <source>
        <dbReference type="ARBA" id="ARBA00006226"/>
    </source>
</evidence>
<dbReference type="Gene3D" id="3.30.2310.20">
    <property type="entry name" value="RelE-like"/>
    <property type="match status" value="1"/>
</dbReference>
<dbReference type="Proteomes" id="UP000298324">
    <property type="component" value="Unassembled WGS sequence"/>
</dbReference>
<keyword evidence="4" id="KW-1185">Reference proteome</keyword>